<sequence length="332" mass="35182">MRLLVTGGAGYVGSVCATVLIERGHEVVVVDDLSTGNADAVPAGAQFVEGDVGEVAASVLGDGSDGPRFDGVLHFAAQSLVGESVLEPEKYWRGNVVTTLALLEAIRVSGTPRLVFSSTAATYGEPDRSPITESDPTRPTNPYGATKLAIDHAITSYCQAYGLAATSLRYFNVAGAYRGAGENRVVETHLIPLVLQVALRQRDKISVFGTDWPTPDGTAVRDYIHVLDLAEAHLLALEKASAGTHGIYNLGSGAGFSVREVISACRRVTGLPIAAEDAPRRAGDPAVLVASSERAMAELGWRPERTDLDEIVSDAWTFLQELGDRSHSARRG</sequence>
<keyword evidence="14" id="KW-1185">Reference proteome</keyword>
<feature type="region of interest" description="Disordered" evidence="11">
    <location>
        <begin position="123"/>
        <end position="142"/>
    </location>
</feature>
<organism evidence="13 14">
    <name type="scientific">Rhodococcus tukisamuensis</name>
    <dbReference type="NCBI Taxonomy" id="168276"/>
    <lineage>
        <taxon>Bacteria</taxon>
        <taxon>Bacillati</taxon>
        <taxon>Actinomycetota</taxon>
        <taxon>Actinomycetes</taxon>
        <taxon>Mycobacteriales</taxon>
        <taxon>Nocardiaceae</taxon>
        <taxon>Rhodococcus</taxon>
    </lineage>
</organism>
<dbReference type="InterPro" id="IPR001509">
    <property type="entry name" value="Epimerase_deHydtase"/>
</dbReference>
<dbReference type="STRING" id="168276.SAMN05444580_102255"/>
<evidence type="ECO:0000313" key="14">
    <source>
        <dbReference type="Proteomes" id="UP000199417"/>
    </source>
</evidence>
<keyword evidence="9 10" id="KW-0119">Carbohydrate metabolism</keyword>
<comment type="pathway">
    <text evidence="3 10">Carbohydrate metabolism; galactose metabolism.</text>
</comment>
<dbReference type="GO" id="GO:0003978">
    <property type="term" value="F:UDP-glucose 4-epimerase activity"/>
    <property type="evidence" value="ECO:0007669"/>
    <property type="project" value="UniProtKB-UniRule"/>
</dbReference>
<dbReference type="EC" id="5.1.3.2" evidence="5 10"/>
<dbReference type="PANTHER" id="PTHR43725:SF53">
    <property type="entry name" value="UDP-ARABINOSE 4-EPIMERASE 1"/>
    <property type="match status" value="1"/>
</dbReference>
<comment type="cofactor">
    <cofactor evidence="2 10">
        <name>NAD(+)</name>
        <dbReference type="ChEBI" id="CHEBI:57540"/>
    </cofactor>
</comment>
<dbReference type="SUPFAM" id="SSF51735">
    <property type="entry name" value="NAD(P)-binding Rossmann-fold domains"/>
    <property type="match status" value="1"/>
</dbReference>
<evidence type="ECO:0000256" key="10">
    <source>
        <dbReference type="RuleBase" id="RU366046"/>
    </source>
</evidence>
<dbReference type="Proteomes" id="UP000199417">
    <property type="component" value="Unassembled WGS sequence"/>
</dbReference>
<evidence type="ECO:0000259" key="12">
    <source>
        <dbReference type="Pfam" id="PF01370"/>
    </source>
</evidence>
<feature type="compositionally biased region" description="Polar residues" evidence="11">
    <location>
        <begin position="131"/>
        <end position="140"/>
    </location>
</feature>
<dbReference type="CDD" id="cd05247">
    <property type="entry name" value="UDP_G4E_1_SDR_e"/>
    <property type="match status" value="1"/>
</dbReference>
<keyword evidence="7 10" id="KW-0520">NAD</keyword>
<dbReference type="InterPro" id="IPR005886">
    <property type="entry name" value="UDP_G4E"/>
</dbReference>
<evidence type="ECO:0000256" key="6">
    <source>
        <dbReference type="ARBA" id="ARBA00018569"/>
    </source>
</evidence>
<dbReference type="InterPro" id="IPR036291">
    <property type="entry name" value="NAD(P)-bd_dom_sf"/>
</dbReference>
<dbReference type="GO" id="GO:0033499">
    <property type="term" value="P:galactose catabolic process via UDP-galactose, Leloir pathway"/>
    <property type="evidence" value="ECO:0007669"/>
    <property type="project" value="TreeGrafter"/>
</dbReference>
<evidence type="ECO:0000256" key="7">
    <source>
        <dbReference type="ARBA" id="ARBA00023027"/>
    </source>
</evidence>
<dbReference type="UniPathway" id="UPA00214"/>
<evidence type="ECO:0000256" key="3">
    <source>
        <dbReference type="ARBA" id="ARBA00004947"/>
    </source>
</evidence>
<proteinExistence type="inferred from homology"/>
<dbReference type="Gene3D" id="3.40.50.720">
    <property type="entry name" value="NAD(P)-binding Rossmann-like Domain"/>
    <property type="match status" value="1"/>
</dbReference>
<comment type="similarity">
    <text evidence="4 10">Belongs to the NAD(P)-dependent epimerase/dehydratase family.</text>
</comment>
<evidence type="ECO:0000256" key="8">
    <source>
        <dbReference type="ARBA" id="ARBA00023235"/>
    </source>
</evidence>
<keyword evidence="8 10" id="KW-0413">Isomerase</keyword>
<evidence type="ECO:0000256" key="9">
    <source>
        <dbReference type="ARBA" id="ARBA00023277"/>
    </source>
</evidence>
<dbReference type="NCBIfam" id="TIGR01179">
    <property type="entry name" value="galE"/>
    <property type="match status" value="1"/>
</dbReference>
<name>A0A1G6QZS1_9NOCA</name>
<evidence type="ECO:0000256" key="1">
    <source>
        <dbReference type="ARBA" id="ARBA00000083"/>
    </source>
</evidence>
<gene>
    <name evidence="13" type="ORF">SAMN05444580_102255</name>
</gene>
<evidence type="ECO:0000256" key="11">
    <source>
        <dbReference type="SAM" id="MobiDB-lite"/>
    </source>
</evidence>
<reference evidence="13 14" key="1">
    <citation type="submission" date="2016-10" db="EMBL/GenBank/DDBJ databases">
        <authorList>
            <person name="de Groot N.N."/>
        </authorList>
    </citation>
    <scope>NUCLEOTIDE SEQUENCE [LARGE SCALE GENOMIC DNA]</scope>
    <source>
        <strain evidence="13 14">JCM 11308</strain>
    </source>
</reference>
<dbReference type="PANTHER" id="PTHR43725">
    <property type="entry name" value="UDP-GLUCOSE 4-EPIMERASE"/>
    <property type="match status" value="1"/>
</dbReference>
<feature type="domain" description="NAD-dependent epimerase/dehydratase" evidence="12">
    <location>
        <begin position="4"/>
        <end position="251"/>
    </location>
</feature>
<comment type="catalytic activity">
    <reaction evidence="1 10">
        <text>UDP-alpha-D-glucose = UDP-alpha-D-galactose</text>
        <dbReference type="Rhea" id="RHEA:22168"/>
        <dbReference type="ChEBI" id="CHEBI:58885"/>
        <dbReference type="ChEBI" id="CHEBI:66914"/>
        <dbReference type="EC" id="5.1.3.2"/>
    </reaction>
</comment>
<dbReference type="RefSeq" id="WP_072844011.1">
    <property type="nucleotide sequence ID" value="NZ_FNAB01000002.1"/>
</dbReference>
<evidence type="ECO:0000256" key="5">
    <source>
        <dbReference type="ARBA" id="ARBA00013189"/>
    </source>
</evidence>
<dbReference type="Pfam" id="PF01370">
    <property type="entry name" value="Epimerase"/>
    <property type="match status" value="1"/>
</dbReference>
<evidence type="ECO:0000313" key="13">
    <source>
        <dbReference type="EMBL" id="SDC97156.1"/>
    </source>
</evidence>
<protein>
    <recommendedName>
        <fullName evidence="6 10">UDP-glucose 4-epimerase</fullName>
        <ecNumber evidence="5 10">5.1.3.2</ecNumber>
    </recommendedName>
</protein>
<evidence type="ECO:0000256" key="2">
    <source>
        <dbReference type="ARBA" id="ARBA00001911"/>
    </source>
</evidence>
<dbReference type="EMBL" id="FNAB01000002">
    <property type="protein sequence ID" value="SDC97156.1"/>
    <property type="molecule type" value="Genomic_DNA"/>
</dbReference>
<dbReference type="Gene3D" id="3.90.25.10">
    <property type="entry name" value="UDP-galactose 4-epimerase, domain 1"/>
    <property type="match status" value="1"/>
</dbReference>
<dbReference type="AlphaFoldDB" id="A0A1G6QZS1"/>
<accession>A0A1G6QZS1</accession>
<evidence type="ECO:0000256" key="4">
    <source>
        <dbReference type="ARBA" id="ARBA00007637"/>
    </source>
</evidence>
<comment type="subunit">
    <text evidence="10">Homodimer.</text>
</comment>